<keyword evidence="2" id="KW-1185">Reference proteome</keyword>
<comment type="caution">
    <text evidence="1">The sequence shown here is derived from an EMBL/GenBank/DDBJ whole genome shotgun (WGS) entry which is preliminary data.</text>
</comment>
<evidence type="ECO:0000313" key="2">
    <source>
        <dbReference type="Proteomes" id="UP001642900"/>
    </source>
</evidence>
<dbReference type="RefSeq" id="WP_165030829.1">
    <property type="nucleotide sequence ID" value="NZ_JAAKZF010000032.1"/>
</dbReference>
<sequence length="45" mass="4757">MTKGKPNREAHASAFHRALGGIGEDVDDIVLAALGQDTRLALLDL</sequence>
<dbReference type="EMBL" id="JAAKZF010000032">
    <property type="protein sequence ID" value="NGO53446.1"/>
    <property type="molecule type" value="Genomic_DNA"/>
</dbReference>
<protein>
    <submittedName>
        <fullName evidence="1">Uncharacterized protein</fullName>
    </submittedName>
</protein>
<evidence type="ECO:0000313" key="1">
    <source>
        <dbReference type="EMBL" id="NGO53446.1"/>
    </source>
</evidence>
<dbReference type="Proteomes" id="UP001642900">
    <property type="component" value="Unassembled WGS sequence"/>
</dbReference>
<gene>
    <name evidence="1" type="ORF">G6N73_20160</name>
</gene>
<organism evidence="1 2">
    <name type="scientific">Allomesorhizobium camelthorni</name>
    <dbReference type="NCBI Taxonomy" id="475069"/>
    <lineage>
        <taxon>Bacteria</taxon>
        <taxon>Pseudomonadati</taxon>
        <taxon>Pseudomonadota</taxon>
        <taxon>Alphaproteobacteria</taxon>
        <taxon>Hyphomicrobiales</taxon>
        <taxon>Phyllobacteriaceae</taxon>
        <taxon>Allomesorhizobium</taxon>
    </lineage>
</organism>
<accession>A0A6G4WGU7</accession>
<proteinExistence type="predicted"/>
<reference evidence="1 2" key="1">
    <citation type="submission" date="2020-02" db="EMBL/GenBank/DDBJ databases">
        <title>Genome sequence of strain CCNWXJ40-4.</title>
        <authorList>
            <person name="Gao J."/>
            <person name="Sun J."/>
        </authorList>
    </citation>
    <scope>NUCLEOTIDE SEQUENCE [LARGE SCALE GENOMIC DNA]</scope>
    <source>
        <strain evidence="1 2">CCNWXJ 40-4</strain>
    </source>
</reference>
<name>A0A6G4WGU7_9HYPH</name>
<dbReference type="AlphaFoldDB" id="A0A6G4WGU7"/>